<sequence>MKIFILVGQSNMLGHGNISPVGTEGTLEYVVANDPGGDYQFLVDGGGDWVVRDEVWIKDQYGNATGLTAGYGSGANDSNLPPIGSNIGPELGFGNAMGDFYEEQVLLVKAAWGGKSLGGDFRPPSSGWAVNPPVAEGDEGYYYNQVLGLVSDAIANLGTYFPDYDGGGYEIAGFCWHQGWNDRVSGTFSAEYETNMANFIRDIRSDLGVPDLPFVIATSAMDGNGPGVYSQVELAQRAMTDPFLTNPMPPDLYADFVGSVAVVDCRETYNGWAYSGLDFWQDAANSPQNQGYHWNRNAKTYLNIGLSMADQMSILAPSDCPSRLRAKGGAVSGISLDWLKWDSNPTSVQILRNGFEVAAAHSGAATTFDDAAADPGIYEYVLNFTMPGDPCPPLTVTFDGSITGLEAARDAGGITLNWVNAMPYPAIEIRRNGIVIEAAYSGTSTSYVDTTAPASGTFVYEVVPTTGTTTPAVVQTDVYWDGGTTDIAAVGDGTSDGGSGTWDGTLLNWDAGSGVAHVAWNNGASDVPVFGGASGTVTIAGGGATAGGLDFDTDGYTIDGDPLTLVGSAGVDVDSGTAVIDSVVAGTAGLNKTGNGTLQLTNLANTFTGDVSVDGGKLLFRSTSNDSATRTLQGGNFTGNIDIAEGSTFEFWSYGGSGTPQEFSGDISGDGDLWLAYNCTFILSGTNTSTGTTTVQGELNGRTARLQIASFNSVSPSVVLGRGGMQASGILDYTGTGETTDTSIYLYASGNSTKVVNNLGTGPLIFTTPWDAANGTGLRIDITTDSDLILDGFSIPGQPNYIAKRGSGTFSLDGDCELWNYVQLYDGTLEVNTALGDGGIEYSDASNEFVVRPGGVANQVTVPDTSILEVGMAVSTSRFPAGTVITSIVDATTIEVDASAGGPNDQTPVGVIGYPGALGLFAPDPGKFRWVNSATFRYAGPDDSTNRGFTVDNGDTGTWDVVGGTTLEVSGDSAPTSGKIAKVGAGTLALSGTLQHTGSPNAVSEGALLIDGDASAMTGSVNIASGATLGGTGTIGGNVTVEDGGKLAFDISTDAASHDKLEINPGYLDFIGASELTITSGGGASPGVYTLVTDSGSGITGAVPATVNLPAGWAASVSISGNDLLLTVTSTGGGATAYETWAGGSLFEDDDNGDDVDNGLAFILGAADPNANAVGLLPAPATEPGFLTLTFERLDGIAPAVLSVEYGPDLSFGNTDAIPLTSQTLGSGVEVVVVDGSPTDTVTIKIPDSFAGGGATLFARLSATEN</sequence>
<evidence type="ECO:0000313" key="4">
    <source>
        <dbReference type="EMBL" id="BCX48445.1"/>
    </source>
</evidence>
<dbReference type="Pfam" id="PF12951">
    <property type="entry name" value="PATR"/>
    <property type="match status" value="2"/>
</dbReference>
<dbReference type="Gene3D" id="3.40.50.1110">
    <property type="entry name" value="SGNH hydrolase"/>
    <property type="match status" value="1"/>
</dbReference>
<accession>A0ABN6H467</accession>
<reference evidence="4 5" key="1">
    <citation type="submission" date="2021-06" db="EMBL/GenBank/DDBJ databases">
        <title>Complete genome of Haloferula helveola possessing various polysaccharide degrading enzymes.</title>
        <authorList>
            <person name="Takami H."/>
            <person name="Huang C."/>
            <person name="Hamasaki K."/>
        </authorList>
    </citation>
    <scope>NUCLEOTIDE SEQUENCE [LARGE SCALE GENOMIC DNA]</scope>
    <source>
        <strain evidence="4 5">CN-1</strain>
    </source>
</reference>
<gene>
    <name evidence="4" type="ORF">HAHE_23530</name>
</gene>
<dbReference type="Pfam" id="PF03629">
    <property type="entry name" value="SASA"/>
    <property type="match status" value="1"/>
</dbReference>
<proteinExistence type="predicted"/>
<evidence type="ECO:0000256" key="1">
    <source>
        <dbReference type="ARBA" id="ARBA00022729"/>
    </source>
</evidence>
<protein>
    <recommendedName>
        <fullName evidence="3">Sialate O-acetylesterase domain-containing protein</fullName>
    </recommendedName>
</protein>
<organism evidence="4 5">
    <name type="scientific">Haloferula helveola</name>
    <dbReference type="NCBI Taxonomy" id="490095"/>
    <lineage>
        <taxon>Bacteria</taxon>
        <taxon>Pseudomonadati</taxon>
        <taxon>Verrucomicrobiota</taxon>
        <taxon>Verrucomicrobiia</taxon>
        <taxon>Verrucomicrobiales</taxon>
        <taxon>Verrucomicrobiaceae</taxon>
        <taxon>Haloferula</taxon>
    </lineage>
</organism>
<dbReference type="NCBIfam" id="TIGR02601">
    <property type="entry name" value="autotrns_rpt"/>
    <property type="match status" value="1"/>
</dbReference>
<dbReference type="SUPFAM" id="SSF52266">
    <property type="entry name" value="SGNH hydrolase"/>
    <property type="match status" value="1"/>
</dbReference>
<dbReference type="PANTHER" id="PTHR31988:SF19">
    <property type="entry name" value="9-O-ACETYL-N-ACETYLNEURAMINIC ACID DEACETYLASE-RELATED"/>
    <property type="match status" value="1"/>
</dbReference>
<evidence type="ECO:0000259" key="3">
    <source>
        <dbReference type="Pfam" id="PF03629"/>
    </source>
</evidence>
<keyword evidence="5" id="KW-1185">Reference proteome</keyword>
<dbReference type="PANTHER" id="PTHR31988">
    <property type="entry name" value="ESTERASE, PUTATIVE (DUF303)-RELATED"/>
    <property type="match status" value="1"/>
</dbReference>
<feature type="domain" description="Sialate O-acetylesterase" evidence="3">
    <location>
        <begin position="2"/>
        <end position="239"/>
    </location>
</feature>
<dbReference type="InterPro" id="IPR013425">
    <property type="entry name" value="Autotrns_rpt"/>
</dbReference>
<evidence type="ECO:0000313" key="5">
    <source>
        <dbReference type="Proteomes" id="UP001374893"/>
    </source>
</evidence>
<dbReference type="Proteomes" id="UP001374893">
    <property type="component" value="Chromosome"/>
</dbReference>
<dbReference type="InterPro" id="IPR052940">
    <property type="entry name" value="Carb_Esterase_6"/>
</dbReference>
<dbReference type="InterPro" id="IPR005181">
    <property type="entry name" value="SASA"/>
</dbReference>
<dbReference type="InterPro" id="IPR036514">
    <property type="entry name" value="SGNH_hydro_sf"/>
</dbReference>
<name>A0ABN6H467_9BACT</name>
<dbReference type="EMBL" id="AP024702">
    <property type="protein sequence ID" value="BCX48445.1"/>
    <property type="molecule type" value="Genomic_DNA"/>
</dbReference>
<evidence type="ECO:0000256" key="2">
    <source>
        <dbReference type="ARBA" id="ARBA00022801"/>
    </source>
</evidence>
<dbReference type="RefSeq" id="WP_338684679.1">
    <property type="nucleotide sequence ID" value="NZ_AP024702.1"/>
</dbReference>
<keyword evidence="1" id="KW-0732">Signal</keyword>
<keyword evidence="2" id="KW-0378">Hydrolase</keyword>